<dbReference type="GO" id="GO:0015935">
    <property type="term" value="C:small ribosomal subunit"/>
    <property type="evidence" value="ECO:0007669"/>
    <property type="project" value="InterPro"/>
</dbReference>
<dbReference type="SUPFAM" id="SSF55174">
    <property type="entry name" value="Alpha-L RNA-binding motif"/>
    <property type="match status" value="1"/>
</dbReference>
<dbReference type="Gene3D" id="3.10.290.10">
    <property type="entry name" value="RNA-binding S4 domain"/>
    <property type="match status" value="1"/>
</dbReference>
<evidence type="ECO:0000256" key="1">
    <source>
        <dbReference type="ARBA" id="ARBA00007465"/>
    </source>
</evidence>
<dbReference type="EMBL" id="AP014948">
    <property type="protein sequence ID" value="BAU62545.1"/>
    <property type="molecule type" value="Genomic_DNA"/>
</dbReference>
<dbReference type="PROSITE" id="PS50889">
    <property type="entry name" value="S4"/>
    <property type="match status" value="1"/>
</dbReference>
<feature type="domain" description="RNA-binding S4" evidence="7">
    <location>
        <begin position="85"/>
        <end position="147"/>
    </location>
</feature>
<dbReference type="InterPro" id="IPR022801">
    <property type="entry name" value="Ribosomal_uS4"/>
</dbReference>
<evidence type="ECO:0000256" key="4">
    <source>
        <dbReference type="ARBA" id="ARBA00022980"/>
    </source>
</evidence>
<name>A0A140JZL8_9EUKA</name>
<evidence type="ECO:0000259" key="8">
    <source>
        <dbReference type="SMART" id="SM01390"/>
    </source>
</evidence>
<evidence type="ECO:0000256" key="6">
    <source>
        <dbReference type="PROSITE-ProRule" id="PRU00182"/>
    </source>
</evidence>
<evidence type="ECO:0000256" key="5">
    <source>
        <dbReference type="ARBA" id="ARBA00023274"/>
    </source>
</evidence>
<dbReference type="GeneID" id="27110091"/>
<evidence type="ECO:0000259" key="7">
    <source>
        <dbReference type="SMART" id="SM00363"/>
    </source>
</evidence>
<dbReference type="GO" id="GO:0019843">
    <property type="term" value="F:rRNA binding"/>
    <property type="evidence" value="ECO:0007669"/>
    <property type="project" value="UniProtKB-KW"/>
</dbReference>
<feature type="domain" description="Small ribosomal subunit protein uS4 N-terminal" evidence="8">
    <location>
        <begin position="3"/>
        <end position="84"/>
    </location>
</feature>
<reference evidence="9" key="1">
    <citation type="journal article" date="2016" name="J. Plant Res.">
        <title>Plastid genome sequences of Gymnochlora stellata, Lotharella vacuolata, and Partenskyella glossopodia reveal remarkable structural conservation among chlorarachniophyte species.</title>
        <authorList>
            <person name="Suzuki S."/>
            <person name="Hirakawa Y."/>
            <person name="Kofuji R."/>
            <person name="Sugita M."/>
            <person name="Ishida K."/>
        </authorList>
    </citation>
    <scope>NUCLEOTIDE SEQUENCE</scope>
    <source>
        <strain evidence="9">RCC365</strain>
    </source>
</reference>
<protein>
    <submittedName>
        <fullName evidence="9">30S ribosomal protein S4</fullName>
    </submittedName>
</protein>
<sequence>MARYRGSRVKIIRRLGMLPGFTKKSVNKKFGYNSKKLSQYGFHLQEKQKLRYNYGVTEHELIKYVKKARKKSGNTGNVLLQSLEMRLDNILYKTGLISTVSCARQLISHGHVYINDKKITVPGFSCNLFQKITIKKSGLKVINKNSITNPSHLLIEENSNYITITVTNNPDIQVLDFSINVLLVLEYYSGK</sequence>
<dbReference type="AlphaFoldDB" id="A0A140JZL8"/>
<accession>A0A140JZL8</accession>
<dbReference type="InterPro" id="IPR036986">
    <property type="entry name" value="S4_RNA-bd_sf"/>
</dbReference>
<dbReference type="Pfam" id="PF00163">
    <property type="entry name" value="Ribosomal_S4"/>
    <property type="match status" value="1"/>
</dbReference>
<keyword evidence="5" id="KW-0687">Ribonucleoprotein</keyword>
<dbReference type="InterPro" id="IPR002942">
    <property type="entry name" value="S4_RNA-bd"/>
</dbReference>
<dbReference type="Pfam" id="PF01479">
    <property type="entry name" value="S4"/>
    <property type="match status" value="1"/>
</dbReference>
<dbReference type="GO" id="GO:0042274">
    <property type="term" value="P:ribosomal small subunit biogenesis"/>
    <property type="evidence" value="ECO:0007669"/>
    <property type="project" value="TreeGrafter"/>
</dbReference>
<gene>
    <name evidence="9" type="primary">rps4</name>
</gene>
<dbReference type="PANTHER" id="PTHR11831:SF4">
    <property type="entry name" value="SMALL RIBOSOMAL SUBUNIT PROTEIN US4M"/>
    <property type="match status" value="1"/>
</dbReference>
<dbReference type="NCBIfam" id="NF003717">
    <property type="entry name" value="PRK05327.1"/>
    <property type="match status" value="1"/>
</dbReference>
<keyword evidence="9" id="KW-0934">Plastid</keyword>
<dbReference type="FunFam" id="1.10.1050.10:FF:000002">
    <property type="entry name" value="30S ribosomal protein S4, chloroplastic"/>
    <property type="match status" value="1"/>
</dbReference>
<dbReference type="InterPro" id="IPR001912">
    <property type="entry name" value="Ribosomal_uS4_N"/>
</dbReference>
<dbReference type="RefSeq" id="YP_009240411.1">
    <property type="nucleotide sequence ID" value="NC_029742.1"/>
</dbReference>
<dbReference type="SMART" id="SM01390">
    <property type="entry name" value="Ribosomal_S4"/>
    <property type="match status" value="1"/>
</dbReference>
<dbReference type="GO" id="GO:0003735">
    <property type="term" value="F:structural constituent of ribosome"/>
    <property type="evidence" value="ECO:0007669"/>
    <property type="project" value="InterPro"/>
</dbReference>
<organism evidence="9">
    <name type="scientific">Partenskyella glossopodia</name>
    <dbReference type="NCBI Taxonomy" id="552666"/>
    <lineage>
        <taxon>Eukaryota</taxon>
        <taxon>Sar</taxon>
        <taxon>Rhizaria</taxon>
        <taxon>Cercozoa</taxon>
        <taxon>Chlorarachniophyceae</taxon>
        <taxon>Partenskyella</taxon>
    </lineage>
</organism>
<dbReference type="PANTHER" id="PTHR11831">
    <property type="entry name" value="30S 40S RIBOSOMAL PROTEIN"/>
    <property type="match status" value="1"/>
</dbReference>
<dbReference type="HAMAP" id="MF_01306_B">
    <property type="entry name" value="Ribosomal_uS4_B"/>
    <property type="match status" value="1"/>
</dbReference>
<geneLocation type="plastid" evidence="9"/>
<dbReference type="CDD" id="cd00165">
    <property type="entry name" value="S4"/>
    <property type="match status" value="1"/>
</dbReference>
<dbReference type="InterPro" id="IPR005709">
    <property type="entry name" value="Ribosomal_uS4_bac-type"/>
</dbReference>
<proteinExistence type="inferred from homology"/>
<dbReference type="GO" id="GO:0006412">
    <property type="term" value="P:translation"/>
    <property type="evidence" value="ECO:0007669"/>
    <property type="project" value="InterPro"/>
</dbReference>
<keyword evidence="2" id="KW-0699">rRNA-binding</keyword>
<evidence type="ECO:0000313" key="9">
    <source>
        <dbReference type="EMBL" id="BAU62545.1"/>
    </source>
</evidence>
<evidence type="ECO:0000256" key="2">
    <source>
        <dbReference type="ARBA" id="ARBA00022730"/>
    </source>
</evidence>
<evidence type="ECO:0000256" key="3">
    <source>
        <dbReference type="ARBA" id="ARBA00022884"/>
    </source>
</evidence>
<dbReference type="SMART" id="SM00363">
    <property type="entry name" value="S4"/>
    <property type="match status" value="1"/>
</dbReference>
<keyword evidence="4 9" id="KW-0689">Ribosomal protein</keyword>
<keyword evidence="3 6" id="KW-0694">RNA-binding</keyword>
<comment type="similarity">
    <text evidence="1">Belongs to the universal ribosomal protein uS4 family.</text>
</comment>
<dbReference type="Gene3D" id="1.10.1050.10">
    <property type="entry name" value="Ribosomal Protein S4 Delta 41, Chain A, domain 1"/>
    <property type="match status" value="1"/>
</dbReference>